<dbReference type="PANTHER" id="PTHR13596">
    <property type="entry name" value="SMALL EDRK-RICH FACTOR 1"/>
    <property type="match status" value="1"/>
</dbReference>
<evidence type="ECO:0000313" key="4">
    <source>
        <dbReference type="EMBL" id="GBN34260.1"/>
    </source>
</evidence>
<evidence type="ECO:0000313" key="5">
    <source>
        <dbReference type="Proteomes" id="UP000499080"/>
    </source>
</evidence>
<organism evidence="4 5">
    <name type="scientific">Araneus ventricosus</name>
    <name type="common">Orbweaver spider</name>
    <name type="synonym">Epeira ventricosa</name>
    <dbReference type="NCBI Taxonomy" id="182803"/>
    <lineage>
        <taxon>Eukaryota</taxon>
        <taxon>Metazoa</taxon>
        <taxon>Ecdysozoa</taxon>
        <taxon>Arthropoda</taxon>
        <taxon>Chelicerata</taxon>
        <taxon>Arachnida</taxon>
        <taxon>Araneae</taxon>
        <taxon>Araneomorphae</taxon>
        <taxon>Entelegynae</taxon>
        <taxon>Araneoidea</taxon>
        <taxon>Araneidae</taxon>
        <taxon>Araneus</taxon>
    </lineage>
</organism>
<sequence>MTRGNQRELARQKNIKKQQEQKKGKASTDKDGNKGLSLEERRLRDAEILRLKQQKALEKKQQEQGKASA</sequence>
<comment type="caution">
    <text evidence="4">The sequence shown here is derived from an EMBL/GenBank/DDBJ whole genome shotgun (WGS) entry which is preliminary data.</text>
</comment>
<dbReference type="EMBL" id="BGPR01008503">
    <property type="protein sequence ID" value="GBN34260.1"/>
    <property type="molecule type" value="Genomic_DNA"/>
</dbReference>
<accession>A0A4Y2N6M6</accession>
<keyword evidence="5" id="KW-1185">Reference proteome</keyword>
<proteinExistence type="inferred from homology"/>
<dbReference type="InterPro" id="IPR007513">
    <property type="entry name" value="SERF-like_N"/>
</dbReference>
<dbReference type="InterPro" id="IPR040211">
    <property type="entry name" value="SERF1/2-like"/>
</dbReference>
<feature type="domain" description="Small EDRK-rich factor-like N-terminal" evidence="3">
    <location>
        <begin position="1"/>
        <end position="41"/>
    </location>
</feature>
<reference evidence="4 5" key="1">
    <citation type="journal article" date="2019" name="Sci. Rep.">
        <title>Orb-weaving spider Araneus ventricosus genome elucidates the spidroin gene catalogue.</title>
        <authorList>
            <person name="Kono N."/>
            <person name="Nakamura H."/>
            <person name="Ohtoshi R."/>
            <person name="Moran D.A.P."/>
            <person name="Shinohara A."/>
            <person name="Yoshida Y."/>
            <person name="Fujiwara M."/>
            <person name="Mori M."/>
            <person name="Tomita M."/>
            <person name="Arakawa K."/>
        </authorList>
    </citation>
    <scope>NUCLEOTIDE SEQUENCE [LARGE SCALE GENOMIC DNA]</scope>
</reference>
<protein>
    <recommendedName>
        <fullName evidence="3">Small EDRK-rich factor-like N-terminal domain-containing protein</fullName>
    </recommendedName>
</protein>
<evidence type="ECO:0000256" key="2">
    <source>
        <dbReference type="SAM" id="MobiDB-lite"/>
    </source>
</evidence>
<gene>
    <name evidence="4" type="ORF">AVEN_263785_1</name>
</gene>
<dbReference type="Pfam" id="PF04419">
    <property type="entry name" value="SERF-like_N"/>
    <property type="match status" value="1"/>
</dbReference>
<name>A0A4Y2N6M6_ARAVE</name>
<evidence type="ECO:0000259" key="3">
    <source>
        <dbReference type="Pfam" id="PF04419"/>
    </source>
</evidence>
<dbReference type="Proteomes" id="UP000499080">
    <property type="component" value="Unassembled WGS sequence"/>
</dbReference>
<dbReference type="PANTHER" id="PTHR13596:SF0">
    <property type="entry name" value="SI:CH211-39K3.2-RELATED"/>
    <property type="match status" value="1"/>
</dbReference>
<evidence type="ECO:0000256" key="1">
    <source>
        <dbReference type="ARBA" id="ARBA00007309"/>
    </source>
</evidence>
<dbReference type="AlphaFoldDB" id="A0A4Y2N6M6"/>
<feature type="region of interest" description="Disordered" evidence="2">
    <location>
        <begin position="1"/>
        <end position="44"/>
    </location>
</feature>
<comment type="similarity">
    <text evidence="1">Belongs to the SERF family.</text>
</comment>